<name>A0A369M5M9_9ACTN</name>
<gene>
    <name evidence="1" type="ORF">C1877_00945</name>
</gene>
<comment type="caution">
    <text evidence="1">The sequence shown here is derived from an EMBL/GenBank/DDBJ whole genome shotgun (WGS) entry which is preliminary data.</text>
</comment>
<dbReference type="AlphaFoldDB" id="A0A369M5M9"/>
<sequence length="67" mass="7167">MATNVQWHFMGTVPPAAVSTGFAQPPMSTDTATTAAMAITPTTAKSIHARLPMSQPRFPIVFEHLLS</sequence>
<evidence type="ECO:0000313" key="2">
    <source>
        <dbReference type="Proteomes" id="UP000254000"/>
    </source>
</evidence>
<protein>
    <submittedName>
        <fullName evidence="1">Uncharacterized protein</fullName>
    </submittedName>
</protein>
<reference evidence="1 2" key="1">
    <citation type="journal article" date="2018" name="Elife">
        <title>Discovery and characterization of a prevalent human gut bacterial enzyme sufficient for the inactivation of a family of plant toxins.</title>
        <authorList>
            <person name="Koppel N."/>
            <person name="Bisanz J.E."/>
            <person name="Pandelia M.E."/>
            <person name="Turnbaugh P.J."/>
            <person name="Balskus E.P."/>
        </authorList>
    </citation>
    <scope>NUCLEOTIDE SEQUENCE [LARGE SCALE GENOMIC DNA]</scope>
    <source>
        <strain evidence="1 2">3C</strain>
    </source>
</reference>
<dbReference type="Proteomes" id="UP000254000">
    <property type="component" value="Unassembled WGS sequence"/>
</dbReference>
<keyword evidence="2" id="KW-1185">Reference proteome</keyword>
<proteinExistence type="predicted"/>
<accession>A0A369M5M9</accession>
<organism evidence="1 2">
    <name type="scientific">Gordonibacter pamelaeae</name>
    <dbReference type="NCBI Taxonomy" id="471189"/>
    <lineage>
        <taxon>Bacteria</taxon>
        <taxon>Bacillati</taxon>
        <taxon>Actinomycetota</taxon>
        <taxon>Coriobacteriia</taxon>
        <taxon>Eggerthellales</taxon>
        <taxon>Eggerthellaceae</taxon>
        <taxon>Gordonibacter</taxon>
    </lineage>
</organism>
<dbReference type="EMBL" id="PPTS01000001">
    <property type="protein sequence ID" value="RDB67043.1"/>
    <property type="molecule type" value="Genomic_DNA"/>
</dbReference>
<evidence type="ECO:0000313" key="1">
    <source>
        <dbReference type="EMBL" id="RDB67043.1"/>
    </source>
</evidence>